<evidence type="ECO:0000259" key="4">
    <source>
        <dbReference type="Pfam" id="PF13458"/>
    </source>
</evidence>
<proteinExistence type="inferred from homology"/>
<sequence>MRSRTAAALLAAGSIALSTTACGPGSGPGGDDTKVKVGAILSMSGVYSTLGPAEKNAMTMGVEELNRTGFTVAGRKHTLEIGYADDKSDPATTGVVALRDMTQSQKLPVIAYGLGSATYVPQLRRKPVPMINILDSSYPSVLAQDPHLYLTRGGSDTYVPGCLSYTKQKLGTKSIAVITAKGEPYGEGLTQLVQKSAQAEGVKVVATSDYPLGSTDYGNAINTAVAAKPDAVYLSSVTGVILPVLKQLRQSGWTGPVLHSSGVNPDQARAILGNQFNTLMKDNYDCAGTLPTTSAHPATAAFAKAYQERWHEYPQDLTMWAYDYPFIVAAAMTEAGSTTDPVKIDRALGAISIPKGTVSGWLPNPGDLLFTDHGARTTSEVTTWCPATQTIASAMTFDHRDGAIVDQVFAKDACG</sequence>
<dbReference type="SUPFAM" id="SSF53822">
    <property type="entry name" value="Periplasmic binding protein-like I"/>
    <property type="match status" value="1"/>
</dbReference>
<dbReference type="InterPro" id="IPR028082">
    <property type="entry name" value="Peripla_BP_I"/>
</dbReference>
<keyword evidence="2 3" id="KW-0732">Signal</keyword>
<dbReference type="InterPro" id="IPR051010">
    <property type="entry name" value="BCAA_transport"/>
</dbReference>
<dbReference type="EMBL" id="BNBO01000001">
    <property type="protein sequence ID" value="GHH59358.1"/>
    <property type="molecule type" value="Genomic_DNA"/>
</dbReference>
<keyword evidence="6" id="KW-1185">Reference proteome</keyword>
<dbReference type="GeneID" id="95350792"/>
<evidence type="ECO:0000313" key="6">
    <source>
        <dbReference type="Proteomes" id="UP000617734"/>
    </source>
</evidence>
<feature type="domain" description="Leucine-binding protein" evidence="4">
    <location>
        <begin position="34"/>
        <end position="353"/>
    </location>
</feature>
<dbReference type="PANTHER" id="PTHR30483:SF6">
    <property type="entry name" value="PERIPLASMIC BINDING PROTEIN OF ABC TRANSPORTER FOR NATURAL AMINO ACIDS"/>
    <property type="match status" value="1"/>
</dbReference>
<evidence type="ECO:0000256" key="3">
    <source>
        <dbReference type="SAM" id="SignalP"/>
    </source>
</evidence>
<feature type="chain" id="PRO_5037102996" evidence="3">
    <location>
        <begin position="24"/>
        <end position="415"/>
    </location>
</feature>
<dbReference type="Gene3D" id="3.40.50.2300">
    <property type="match status" value="2"/>
</dbReference>
<dbReference type="InterPro" id="IPR028081">
    <property type="entry name" value="Leu-bd"/>
</dbReference>
<dbReference type="RefSeq" id="WP_190208825.1">
    <property type="nucleotide sequence ID" value="NZ_BNBO01000001.1"/>
</dbReference>
<dbReference type="Pfam" id="PF13458">
    <property type="entry name" value="Peripla_BP_6"/>
    <property type="match status" value="1"/>
</dbReference>
<reference evidence="5" key="1">
    <citation type="journal article" date="2014" name="Int. J. Syst. Evol. Microbiol.">
        <title>Complete genome sequence of Corynebacterium casei LMG S-19264T (=DSM 44701T), isolated from a smear-ripened cheese.</title>
        <authorList>
            <consortium name="US DOE Joint Genome Institute (JGI-PGF)"/>
            <person name="Walter F."/>
            <person name="Albersmeier A."/>
            <person name="Kalinowski J."/>
            <person name="Ruckert C."/>
        </authorList>
    </citation>
    <scope>NUCLEOTIDE SEQUENCE</scope>
    <source>
        <strain evidence="5">JCM 4646</strain>
    </source>
</reference>
<dbReference type="PROSITE" id="PS51257">
    <property type="entry name" value="PROKAR_LIPOPROTEIN"/>
    <property type="match status" value="1"/>
</dbReference>
<evidence type="ECO:0000256" key="1">
    <source>
        <dbReference type="ARBA" id="ARBA00010062"/>
    </source>
</evidence>
<accession>A0A919FB41</accession>
<dbReference type="Proteomes" id="UP000617734">
    <property type="component" value="Unassembled WGS sequence"/>
</dbReference>
<feature type="signal peptide" evidence="3">
    <location>
        <begin position="1"/>
        <end position="23"/>
    </location>
</feature>
<protein>
    <submittedName>
        <fullName evidence="5">Branched chain amino acid ABC transporter substrate-binding protein</fullName>
    </submittedName>
</protein>
<evidence type="ECO:0000313" key="5">
    <source>
        <dbReference type="EMBL" id="GHH59358.1"/>
    </source>
</evidence>
<dbReference type="PANTHER" id="PTHR30483">
    <property type="entry name" value="LEUCINE-SPECIFIC-BINDING PROTEIN"/>
    <property type="match status" value="1"/>
</dbReference>
<name>A0A919FB41_9ACTN</name>
<comment type="similarity">
    <text evidence="1">Belongs to the leucine-binding protein family.</text>
</comment>
<evidence type="ECO:0000256" key="2">
    <source>
        <dbReference type="ARBA" id="ARBA00022729"/>
    </source>
</evidence>
<gene>
    <name evidence="5" type="ORF">GCM10018781_02410</name>
</gene>
<comment type="caution">
    <text evidence="5">The sequence shown here is derived from an EMBL/GenBank/DDBJ whole genome shotgun (WGS) entry which is preliminary data.</text>
</comment>
<dbReference type="AlphaFoldDB" id="A0A919FB41"/>
<reference evidence="5" key="2">
    <citation type="submission" date="2020-09" db="EMBL/GenBank/DDBJ databases">
        <authorList>
            <person name="Sun Q."/>
            <person name="Ohkuma M."/>
        </authorList>
    </citation>
    <scope>NUCLEOTIDE SEQUENCE</scope>
    <source>
        <strain evidence="5">JCM 4646</strain>
    </source>
</reference>
<organism evidence="5 6">
    <name type="scientific">Kitasatospora indigofera</name>
    <dbReference type="NCBI Taxonomy" id="67307"/>
    <lineage>
        <taxon>Bacteria</taxon>
        <taxon>Bacillati</taxon>
        <taxon>Actinomycetota</taxon>
        <taxon>Actinomycetes</taxon>
        <taxon>Kitasatosporales</taxon>
        <taxon>Streptomycetaceae</taxon>
        <taxon>Kitasatospora</taxon>
    </lineage>
</organism>